<sequence length="351" mass="38297">MRSIVYTSTQTRPITDTELAQILAVGREKNTVLGVTGILAHKGDNCLGILEGDDAVVGARFGQVRTDPRHTNVRVLMDESIEHRSFPDWSMAFQPIDPLMEQVPGFSDLFAPGRPLDPAAGLSRARGLLEWFRKHPLAPLTSRSAEADEAPRTRAINGAILALHDGGVTRFSLEVAAAHAGMTATEVRAAFPTERALLAATVERWTLAISTPLTPLMAEKGTVAYLHALLAAQAEEPGLVELLAASLVSAADPTVDGADYYRSIYRRFRESVRNGLAEDVRAGREPETMDPVRGAEQLLALYDGLRLQALLTTDTDLVEAFDRAATRMRRGWSEQYEQPTYWDIPVAGARG</sequence>
<evidence type="ECO:0000259" key="1">
    <source>
        <dbReference type="PROSITE" id="PS50925"/>
    </source>
</evidence>
<dbReference type="RefSeq" id="WP_141862813.1">
    <property type="nucleotide sequence ID" value="NZ_BMNV01000012.1"/>
</dbReference>
<dbReference type="SMART" id="SM01034">
    <property type="entry name" value="BLUF"/>
    <property type="match status" value="1"/>
</dbReference>
<gene>
    <name evidence="2" type="ORF">NYQ28_16020</name>
</gene>
<protein>
    <submittedName>
        <fullName evidence="2">BLUF domain-containing protein</fullName>
    </submittedName>
</protein>
<dbReference type="Proteomes" id="UP001652264">
    <property type="component" value="Unassembled WGS sequence"/>
</dbReference>
<comment type="caution">
    <text evidence="2">The sequence shown here is derived from an EMBL/GenBank/DDBJ whole genome shotgun (WGS) entry which is preliminary data.</text>
</comment>
<reference evidence="2 3" key="1">
    <citation type="submission" date="2022-08" db="EMBL/GenBank/DDBJ databases">
        <title>Taxonomy of Curtobacterium flaccumfaciens.</title>
        <authorList>
            <person name="Osdaghi E."/>
            <person name="Taghavi S.M."/>
            <person name="Hamidizade M."/>
            <person name="Abachi H."/>
            <person name="Fazliarab A."/>
            <person name="Baeyen S."/>
            <person name="Portier P."/>
            <person name="Van Vaerenbergh J."/>
            <person name="Jacques M.-A."/>
        </authorList>
    </citation>
    <scope>NUCLEOTIDE SEQUENCE [LARGE SCALE GENOMIC DNA]</scope>
    <source>
        <strain evidence="2 3">LMG8786T</strain>
    </source>
</reference>
<feature type="domain" description="BLUF" evidence="1">
    <location>
        <begin position="1"/>
        <end position="92"/>
    </location>
</feature>
<proteinExistence type="predicted"/>
<dbReference type="Gene3D" id="1.10.357.10">
    <property type="entry name" value="Tetracycline Repressor, domain 2"/>
    <property type="match status" value="1"/>
</dbReference>
<dbReference type="InterPro" id="IPR039538">
    <property type="entry name" value="BetI_C"/>
</dbReference>
<dbReference type="EMBL" id="JANVAD010000010">
    <property type="protein sequence ID" value="MCS6524076.1"/>
    <property type="molecule type" value="Genomic_DNA"/>
</dbReference>
<dbReference type="InterPro" id="IPR007024">
    <property type="entry name" value="BLUF_domain"/>
</dbReference>
<evidence type="ECO:0000313" key="2">
    <source>
        <dbReference type="EMBL" id="MCS6524076.1"/>
    </source>
</evidence>
<evidence type="ECO:0000313" key="3">
    <source>
        <dbReference type="Proteomes" id="UP001652264"/>
    </source>
</evidence>
<dbReference type="PROSITE" id="PS50925">
    <property type="entry name" value="BLUF"/>
    <property type="match status" value="1"/>
</dbReference>
<keyword evidence="3" id="KW-1185">Reference proteome</keyword>
<dbReference type="Pfam" id="PF13977">
    <property type="entry name" value="TetR_C_6"/>
    <property type="match status" value="1"/>
</dbReference>
<dbReference type="Pfam" id="PF04940">
    <property type="entry name" value="BLUF"/>
    <property type="match status" value="1"/>
</dbReference>
<dbReference type="Gene3D" id="3.30.70.100">
    <property type="match status" value="1"/>
</dbReference>
<dbReference type="InterPro" id="IPR036046">
    <property type="entry name" value="Acylphosphatase-like_dom_sf"/>
</dbReference>
<dbReference type="InterPro" id="IPR036271">
    <property type="entry name" value="Tet_transcr_reg_TetR-rel_C_sf"/>
</dbReference>
<accession>A0ABT2HLD0</accession>
<dbReference type="SUPFAM" id="SSF48498">
    <property type="entry name" value="Tetracyclin repressor-like, C-terminal domain"/>
    <property type="match status" value="1"/>
</dbReference>
<organism evidence="2 3">
    <name type="scientific">Curtobacterium citreum</name>
    <dbReference type="NCBI Taxonomy" id="2036"/>
    <lineage>
        <taxon>Bacteria</taxon>
        <taxon>Bacillati</taxon>
        <taxon>Actinomycetota</taxon>
        <taxon>Actinomycetes</taxon>
        <taxon>Micrococcales</taxon>
        <taxon>Microbacteriaceae</taxon>
        <taxon>Curtobacterium</taxon>
    </lineage>
</organism>
<dbReference type="SUPFAM" id="SSF54975">
    <property type="entry name" value="Acylphosphatase/BLUF domain-like"/>
    <property type="match status" value="1"/>
</dbReference>
<name>A0ABT2HLD0_9MICO</name>
<dbReference type="GeneID" id="95325253"/>